<dbReference type="Gene3D" id="3.50.50.60">
    <property type="entry name" value="FAD/NAD(P)-binding domain"/>
    <property type="match status" value="1"/>
</dbReference>
<keyword evidence="2" id="KW-0560">Oxidoreductase</keyword>
<evidence type="ECO:0000256" key="2">
    <source>
        <dbReference type="ARBA" id="ARBA00023033"/>
    </source>
</evidence>
<dbReference type="SUPFAM" id="SSF51905">
    <property type="entry name" value="FAD/NAD(P)-binding domain"/>
    <property type="match status" value="1"/>
</dbReference>
<dbReference type="AlphaFoldDB" id="A0A9P4QA48"/>
<dbReference type="EMBL" id="MU003784">
    <property type="protein sequence ID" value="KAF2722230.1"/>
    <property type="molecule type" value="Genomic_DNA"/>
</dbReference>
<comment type="cofactor">
    <cofactor evidence="1">
        <name>FAD</name>
        <dbReference type="ChEBI" id="CHEBI:57692"/>
    </cofactor>
</comment>
<dbReference type="GO" id="GO:0004497">
    <property type="term" value="F:monooxygenase activity"/>
    <property type="evidence" value="ECO:0007669"/>
    <property type="project" value="UniProtKB-KW"/>
</dbReference>
<name>A0A9P4QA48_9PEZI</name>
<dbReference type="PANTHER" id="PTHR43872:SF1">
    <property type="entry name" value="MONOOXYGENASE, PUTATIVE (AFU_ORTHOLOGUE AFUA_8G02570)-RELATED"/>
    <property type="match status" value="1"/>
</dbReference>
<comment type="caution">
    <text evidence="3">The sequence shown here is derived from an EMBL/GenBank/DDBJ whole genome shotgun (WGS) entry which is preliminary data.</text>
</comment>
<dbReference type="Proteomes" id="UP000799441">
    <property type="component" value="Unassembled WGS sequence"/>
</dbReference>
<evidence type="ECO:0000313" key="3">
    <source>
        <dbReference type="EMBL" id="KAF2722230.1"/>
    </source>
</evidence>
<sequence>MAYEDKKLDFDVVIIGAESRDEIGVTWSFFNYPGLRSDSDLLTFGFPWKPWGEPEAIVKGPAIVRYMQTTIADAGIDKNIFFSQKVERMSWSSSGKTQEYCLVGSGATAITLLLAMAEDAKHITMLQRSPSYILSVPVQNRLEGVIRTVFPQTLASKLVRFKWVIFPALFRRMCMCPDGDFYECLRGDKASIKTDIIETVTQDSLRLKSCETLHPDIIAAANIRVDGRSFHINEHYVWKGLMFEDLLNLTFSFGYFDASWTLGVGTSARLACRLLRELQRNNVDAIIPRRKDEDRRSTKDIHFLPLSSTYVQKALSALPKLGNRPQWRGRATYMWEILTLRFCDIWTDLEWVKRGEVA</sequence>
<accession>A0A9P4QA48</accession>
<dbReference type="InterPro" id="IPR051820">
    <property type="entry name" value="FAD-binding_MO"/>
</dbReference>
<organism evidence="3 4">
    <name type="scientific">Polychaeton citri CBS 116435</name>
    <dbReference type="NCBI Taxonomy" id="1314669"/>
    <lineage>
        <taxon>Eukaryota</taxon>
        <taxon>Fungi</taxon>
        <taxon>Dikarya</taxon>
        <taxon>Ascomycota</taxon>
        <taxon>Pezizomycotina</taxon>
        <taxon>Dothideomycetes</taxon>
        <taxon>Dothideomycetidae</taxon>
        <taxon>Capnodiales</taxon>
        <taxon>Capnodiaceae</taxon>
        <taxon>Polychaeton</taxon>
    </lineage>
</organism>
<dbReference type="PANTHER" id="PTHR43872">
    <property type="entry name" value="MONOOXYGENASE, PUTATIVE (AFU_ORTHOLOGUE AFUA_8G02570)-RELATED"/>
    <property type="match status" value="1"/>
</dbReference>
<protein>
    <submittedName>
        <fullName evidence="3">FAD/NAD(P)-binding domain-containing protein</fullName>
    </submittedName>
</protein>
<evidence type="ECO:0000256" key="1">
    <source>
        <dbReference type="ARBA" id="ARBA00001974"/>
    </source>
</evidence>
<gene>
    <name evidence="3" type="ORF">K431DRAFT_319852</name>
</gene>
<dbReference type="OrthoDB" id="66881at2759"/>
<proteinExistence type="predicted"/>
<evidence type="ECO:0000313" key="4">
    <source>
        <dbReference type="Proteomes" id="UP000799441"/>
    </source>
</evidence>
<keyword evidence="4" id="KW-1185">Reference proteome</keyword>
<dbReference type="InterPro" id="IPR036188">
    <property type="entry name" value="FAD/NAD-bd_sf"/>
</dbReference>
<keyword evidence="2" id="KW-0503">Monooxygenase</keyword>
<reference evidence="3" key="1">
    <citation type="journal article" date="2020" name="Stud. Mycol.">
        <title>101 Dothideomycetes genomes: a test case for predicting lifestyles and emergence of pathogens.</title>
        <authorList>
            <person name="Haridas S."/>
            <person name="Albert R."/>
            <person name="Binder M."/>
            <person name="Bloem J."/>
            <person name="Labutti K."/>
            <person name="Salamov A."/>
            <person name="Andreopoulos B."/>
            <person name="Baker S."/>
            <person name="Barry K."/>
            <person name="Bills G."/>
            <person name="Bluhm B."/>
            <person name="Cannon C."/>
            <person name="Castanera R."/>
            <person name="Culley D."/>
            <person name="Daum C."/>
            <person name="Ezra D."/>
            <person name="Gonzalez J."/>
            <person name="Henrissat B."/>
            <person name="Kuo A."/>
            <person name="Liang C."/>
            <person name="Lipzen A."/>
            <person name="Lutzoni F."/>
            <person name="Magnuson J."/>
            <person name="Mondo S."/>
            <person name="Nolan M."/>
            <person name="Ohm R."/>
            <person name="Pangilinan J."/>
            <person name="Park H.-J."/>
            <person name="Ramirez L."/>
            <person name="Alfaro M."/>
            <person name="Sun H."/>
            <person name="Tritt A."/>
            <person name="Yoshinaga Y."/>
            <person name="Zwiers L.-H."/>
            <person name="Turgeon B."/>
            <person name="Goodwin S."/>
            <person name="Spatafora J."/>
            <person name="Crous P."/>
            <person name="Grigoriev I."/>
        </authorList>
    </citation>
    <scope>NUCLEOTIDE SEQUENCE</scope>
    <source>
        <strain evidence="3">CBS 116435</strain>
    </source>
</reference>